<evidence type="ECO:0000256" key="1">
    <source>
        <dbReference type="ARBA" id="ARBA00023015"/>
    </source>
</evidence>
<keyword evidence="3" id="KW-0804">Transcription</keyword>
<dbReference type="InterPro" id="IPR014757">
    <property type="entry name" value="Tscrpt_reg_IclR_C"/>
</dbReference>
<protein>
    <submittedName>
        <fullName evidence="6">IclR family transcriptional regulator</fullName>
    </submittedName>
</protein>
<dbReference type="InterPro" id="IPR029016">
    <property type="entry name" value="GAF-like_dom_sf"/>
</dbReference>
<dbReference type="SUPFAM" id="SSF55781">
    <property type="entry name" value="GAF domain-like"/>
    <property type="match status" value="1"/>
</dbReference>
<dbReference type="OrthoDB" id="9791752at2"/>
<name>A0A2M8YZY8_9FIRM</name>
<keyword evidence="1" id="KW-0805">Transcription regulation</keyword>
<keyword evidence="2" id="KW-0238">DNA-binding</keyword>
<feature type="domain" description="HTH iclR-type" evidence="4">
    <location>
        <begin position="2"/>
        <end position="64"/>
    </location>
</feature>
<dbReference type="Pfam" id="PF01614">
    <property type="entry name" value="IclR_C"/>
    <property type="match status" value="1"/>
</dbReference>
<dbReference type="InterPro" id="IPR036390">
    <property type="entry name" value="WH_DNA-bd_sf"/>
</dbReference>
<dbReference type="InterPro" id="IPR005471">
    <property type="entry name" value="Tscrpt_reg_IclR_N"/>
</dbReference>
<evidence type="ECO:0000259" key="4">
    <source>
        <dbReference type="PROSITE" id="PS51077"/>
    </source>
</evidence>
<organism evidence="6 7">
    <name type="scientific">[Clostridium] celerecrescens 18A</name>
    <dbReference type="NCBI Taxonomy" id="1286362"/>
    <lineage>
        <taxon>Bacteria</taxon>
        <taxon>Bacillati</taxon>
        <taxon>Bacillota</taxon>
        <taxon>Clostridia</taxon>
        <taxon>Lachnospirales</taxon>
        <taxon>Lachnospiraceae</taxon>
        <taxon>Lacrimispora</taxon>
    </lineage>
</organism>
<dbReference type="AlphaFoldDB" id="A0A2M8YZY8"/>
<dbReference type="PANTHER" id="PTHR30136:SF24">
    <property type="entry name" value="HTH-TYPE TRANSCRIPTIONAL REPRESSOR ALLR"/>
    <property type="match status" value="1"/>
</dbReference>
<evidence type="ECO:0000256" key="2">
    <source>
        <dbReference type="ARBA" id="ARBA00023125"/>
    </source>
</evidence>
<dbReference type="EMBL" id="PGET01000001">
    <property type="protein sequence ID" value="PJJ26762.1"/>
    <property type="molecule type" value="Genomic_DNA"/>
</dbReference>
<dbReference type="InterPro" id="IPR050707">
    <property type="entry name" value="HTH_MetabolicPath_Reg"/>
</dbReference>
<evidence type="ECO:0000259" key="5">
    <source>
        <dbReference type="PROSITE" id="PS51078"/>
    </source>
</evidence>
<dbReference type="RefSeq" id="WP_100303489.1">
    <property type="nucleotide sequence ID" value="NZ_PGET01000001.1"/>
</dbReference>
<dbReference type="InterPro" id="IPR036388">
    <property type="entry name" value="WH-like_DNA-bd_sf"/>
</dbReference>
<evidence type="ECO:0000313" key="7">
    <source>
        <dbReference type="Proteomes" id="UP000231092"/>
    </source>
</evidence>
<evidence type="ECO:0000256" key="3">
    <source>
        <dbReference type="ARBA" id="ARBA00023163"/>
    </source>
</evidence>
<dbReference type="SMART" id="SM00346">
    <property type="entry name" value="HTH_ICLR"/>
    <property type="match status" value="1"/>
</dbReference>
<comment type="caution">
    <text evidence="6">The sequence shown here is derived from an EMBL/GenBank/DDBJ whole genome shotgun (WGS) entry which is preliminary data.</text>
</comment>
<evidence type="ECO:0000313" key="6">
    <source>
        <dbReference type="EMBL" id="PJJ26762.1"/>
    </source>
</evidence>
<dbReference type="PROSITE" id="PS51078">
    <property type="entry name" value="ICLR_ED"/>
    <property type="match status" value="1"/>
</dbReference>
<proteinExistence type="predicted"/>
<feature type="domain" description="IclR-ED" evidence="5">
    <location>
        <begin position="65"/>
        <end position="246"/>
    </location>
</feature>
<dbReference type="PANTHER" id="PTHR30136">
    <property type="entry name" value="HELIX-TURN-HELIX TRANSCRIPTIONAL REGULATOR, ICLR FAMILY"/>
    <property type="match status" value="1"/>
</dbReference>
<dbReference type="PROSITE" id="PS51077">
    <property type="entry name" value="HTH_ICLR"/>
    <property type="match status" value="1"/>
</dbReference>
<dbReference type="GO" id="GO:0045892">
    <property type="term" value="P:negative regulation of DNA-templated transcription"/>
    <property type="evidence" value="ECO:0007669"/>
    <property type="project" value="TreeGrafter"/>
</dbReference>
<dbReference type="Gene3D" id="3.30.450.40">
    <property type="match status" value="1"/>
</dbReference>
<dbReference type="GO" id="GO:0003677">
    <property type="term" value="F:DNA binding"/>
    <property type="evidence" value="ECO:0007669"/>
    <property type="project" value="UniProtKB-KW"/>
</dbReference>
<dbReference type="Proteomes" id="UP000231092">
    <property type="component" value="Unassembled WGS sequence"/>
</dbReference>
<sequence>MHMPTYRVTSILNALSNSQEGYTLSELTRKTGILTGTISPILKTLLEEGFLEMAPTGNRYKIGMQAYYIGLAFSKGSTTLELVRKEMEKLSKECNETCQMGILREGEVFYLLKVEGNESIRVVSEVGGSLPAYATGLGKAILSKYEASELKTFYPDGLKALTANTVTDMEELNRQIEAIKSSGFSYEEGESGEHTACIGTAICQNGEIVAGLSVVFPIFRKSEEKAQIIRQALIKCKTNIEKILVNNSLI</sequence>
<accession>A0A2M8YZY8</accession>
<dbReference type="GO" id="GO:0003700">
    <property type="term" value="F:DNA-binding transcription factor activity"/>
    <property type="evidence" value="ECO:0007669"/>
    <property type="project" value="TreeGrafter"/>
</dbReference>
<reference evidence="6 7" key="1">
    <citation type="submission" date="2017-11" db="EMBL/GenBank/DDBJ databases">
        <title>Understudied soil microbes with underappreciated capabilities: Untangling the Clostridium saccharolyticum group.</title>
        <authorList>
            <person name="Leschine S."/>
        </authorList>
    </citation>
    <scope>NUCLEOTIDE SEQUENCE [LARGE SCALE GENOMIC DNA]</scope>
    <source>
        <strain evidence="6 7">18A</strain>
    </source>
</reference>
<dbReference type="Gene3D" id="1.10.10.10">
    <property type="entry name" value="Winged helix-like DNA-binding domain superfamily/Winged helix DNA-binding domain"/>
    <property type="match status" value="1"/>
</dbReference>
<gene>
    <name evidence="6" type="ORF">H171_0204</name>
</gene>
<dbReference type="SUPFAM" id="SSF46785">
    <property type="entry name" value="Winged helix' DNA-binding domain"/>
    <property type="match status" value="1"/>
</dbReference>
<dbReference type="Pfam" id="PF09339">
    <property type="entry name" value="HTH_IclR"/>
    <property type="match status" value="1"/>
</dbReference>